<dbReference type="STRING" id="157652.A0A371EQ39"/>
<dbReference type="AlphaFoldDB" id="A0A371EQ39"/>
<proteinExistence type="predicted"/>
<accession>A0A371EQ39</accession>
<sequence>MHQLDVKFPFFNGLLKEEIYALRTWNRRTNSFLSQIGFKKCTSTHGFYVKCWKDNVKSEKLIVCLYVDDILITSSSEEAIFDFKWQMMNEFEMSDLGLLSYFLGIEFKIT</sequence>
<dbReference type="Proteomes" id="UP000257109">
    <property type="component" value="Unassembled WGS sequence"/>
</dbReference>
<keyword evidence="3" id="KW-1185">Reference proteome</keyword>
<evidence type="ECO:0000313" key="3">
    <source>
        <dbReference type="Proteomes" id="UP000257109"/>
    </source>
</evidence>
<feature type="domain" description="Reverse transcriptase Ty1/copia-type" evidence="1">
    <location>
        <begin position="23"/>
        <end position="108"/>
    </location>
</feature>
<evidence type="ECO:0000259" key="1">
    <source>
        <dbReference type="Pfam" id="PF07727"/>
    </source>
</evidence>
<evidence type="ECO:0000313" key="2">
    <source>
        <dbReference type="EMBL" id="RDX68180.1"/>
    </source>
</evidence>
<dbReference type="EMBL" id="QJKJ01012651">
    <property type="protein sequence ID" value="RDX68180.1"/>
    <property type="molecule type" value="Genomic_DNA"/>
</dbReference>
<dbReference type="InterPro" id="IPR013103">
    <property type="entry name" value="RVT_2"/>
</dbReference>
<protein>
    <submittedName>
        <fullName evidence="2">Copia protein</fullName>
    </submittedName>
</protein>
<comment type="caution">
    <text evidence="2">The sequence shown here is derived from an EMBL/GenBank/DDBJ whole genome shotgun (WGS) entry which is preliminary data.</text>
</comment>
<dbReference type="SUPFAM" id="SSF56672">
    <property type="entry name" value="DNA/RNA polymerases"/>
    <property type="match status" value="1"/>
</dbReference>
<feature type="non-terminal residue" evidence="2">
    <location>
        <position position="1"/>
    </location>
</feature>
<gene>
    <name evidence="2" type="primary">GIP</name>
    <name evidence="2" type="ORF">CR513_52855</name>
</gene>
<organism evidence="2 3">
    <name type="scientific">Mucuna pruriens</name>
    <name type="common">Velvet bean</name>
    <name type="synonym">Dolichos pruriens</name>
    <dbReference type="NCBI Taxonomy" id="157652"/>
    <lineage>
        <taxon>Eukaryota</taxon>
        <taxon>Viridiplantae</taxon>
        <taxon>Streptophyta</taxon>
        <taxon>Embryophyta</taxon>
        <taxon>Tracheophyta</taxon>
        <taxon>Spermatophyta</taxon>
        <taxon>Magnoliopsida</taxon>
        <taxon>eudicotyledons</taxon>
        <taxon>Gunneridae</taxon>
        <taxon>Pentapetalae</taxon>
        <taxon>rosids</taxon>
        <taxon>fabids</taxon>
        <taxon>Fabales</taxon>
        <taxon>Fabaceae</taxon>
        <taxon>Papilionoideae</taxon>
        <taxon>50 kb inversion clade</taxon>
        <taxon>NPAAA clade</taxon>
        <taxon>indigoferoid/millettioid clade</taxon>
        <taxon>Phaseoleae</taxon>
        <taxon>Mucuna</taxon>
    </lineage>
</organism>
<dbReference type="Pfam" id="PF07727">
    <property type="entry name" value="RVT_2"/>
    <property type="match status" value="1"/>
</dbReference>
<reference evidence="2" key="1">
    <citation type="submission" date="2018-05" db="EMBL/GenBank/DDBJ databases">
        <title>Draft genome of Mucuna pruriens seed.</title>
        <authorList>
            <person name="Nnadi N.E."/>
            <person name="Vos R."/>
            <person name="Hasami M.H."/>
            <person name="Devisetty U.K."/>
            <person name="Aguiy J.C."/>
        </authorList>
    </citation>
    <scope>NUCLEOTIDE SEQUENCE [LARGE SCALE GENOMIC DNA]</scope>
    <source>
        <strain evidence="2">JCA_2017</strain>
    </source>
</reference>
<dbReference type="InterPro" id="IPR043502">
    <property type="entry name" value="DNA/RNA_pol_sf"/>
</dbReference>
<dbReference type="OrthoDB" id="1407679at2759"/>
<name>A0A371EQ39_MUCPR</name>